<dbReference type="EMBL" id="FOJM01000002">
    <property type="protein sequence ID" value="SFA40963.1"/>
    <property type="molecule type" value="Genomic_DNA"/>
</dbReference>
<gene>
    <name evidence="1" type="ORF">SAMN04488511_102208</name>
</gene>
<evidence type="ECO:0000313" key="1">
    <source>
        <dbReference type="EMBL" id="SFA40963.1"/>
    </source>
</evidence>
<dbReference type="OrthoDB" id="5326076at2"/>
<proteinExistence type="predicted"/>
<organism evidence="1 2">
    <name type="scientific">Pedobacter suwonensis</name>
    <dbReference type="NCBI Taxonomy" id="332999"/>
    <lineage>
        <taxon>Bacteria</taxon>
        <taxon>Pseudomonadati</taxon>
        <taxon>Bacteroidota</taxon>
        <taxon>Sphingobacteriia</taxon>
        <taxon>Sphingobacteriales</taxon>
        <taxon>Sphingobacteriaceae</taxon>
        <taxon>Pedobacter</taxon>
    </lineage>
</organism>
<protein>
    <recommendedName>
        <fullName evidence="3">Arm DNA-binding domain-containing protein</fullName>
    </recommendedName>
</protein>
<reference evidence="2" key="1">
    <citation type="submission" date="2016-10" db="EMBL/GenBank/DDBJ databases">
        <authorList>
            <person name="Varghese N."/>
            <person name="Submissions S."/>
        </authorList>
    </citation>
    <scope>NUCLEOTIDE SEQUENCE [LARGE SCALE GENOMIC DNA]</scope>
    <source>
        <strain evidence="2">DSM 18130</strain>
    </source>
</reference>
<dbReference type="AlphaFoldDB" id="A0A1I0SNG2"/>
<dbReference type="RefSeq" id="WP_090980381.1">
    <property type="nucleotide sequence ID" value="NZ_FOJM01000002.1"/>
</dbReference>
<name>A0A1I0SNG2_9SPHI</name>
<accession>A0A1I0SNG2</accession>
<dbReference type="Proteomes" id="UP000198836">
    <property type="component" value="Unassembled WGS sequence"/>
</dbReference>
<evidence type="ECO:0000313" key="2">
    <source>
        <dbReference type="Proteomes" id="UP000198836"/>
    </source>
</evidence>
<sequence length="109" mass="12690">MATVSTTIIKGGQKSNGTWNVKIRVWHKKQSAYIDTIHFVNIKQLWEKSPNSDSLIIKNKFILKRIAADLRKYREWIGDNEHHVAKLSAKHVRDKLVNLKKGDLTEIER</sequence>
<evidence type="ECO:0008006" key="3">
    <source>
        <dbReference type="Google" id="ProtNLM"/>
    </source>
</evidence>
<keyword evidence="2" id="KW-1185">Reference proteome</keyword>